<name>A0A336KDC0_CULSO</name>
<dbReference type="EMBL" id="UFQS01000239">
    <property type="protein sequence ID" value="SSX01862.1"/>
    <property type="molecule type" value="Genomic_DNA"/>
</dbReference>
<reference evidence="1" key="1">
    <citation type="submission" date="2018-04" db="EMBL/GenBank/DDBJ databases">
        <authorList>
            <person name="Go L.Y."/>
            <person name="Mitchell J.A."/>
        </authorList>
    </citation>
    <scope>NUCLEOTIDE SEQUENCE</scope>
    <source>
        <tissue evidence="1">Whole organism</tissue>
    </source>
</reference>
<dbReference type="EMBL" id="UFQT01000239">
    <property type="protein sequence ID" value="SSX22239.1"/>
    <property type="molecule type" value="Genomic_DNA"/>
</dbReference>
<evidence type="ECO:0000313" key="2">
    <source>
        <dbReference type="EMBL" id="SSX22239.1"/>
    </source>
</evidence>
<accession>A0A336KDC0</accession>
<dbReference type="AlphaFoldDB" id="A0A336KDC0"/>
<evidence type="ECO:0000313" key="1">
    <source>
        <dbReference type="EMBL" id="SSX01862.1"/>
    </source>
</evidence>
<organism evidence="1">
    <name type="scientific">Culicoides sonorensis</name>
    <name type="common">Biting midge</name>
    <dbReference type="NCBI Taxonomy" id="179676"/>
    <lineage>
        <taxon>Eukaryota</taxon>
        <taxon>Metazoa</taxon>
        <taxon>Ecdysozoa</taxon>
        <taxon>Arthropoda</taxon>
        <taxon>Hexapoda</taxon>
        <taxon>Insecta</taxon>
        <taxon>Pterygota</taxon>
        <taxon>Neoptera</taxon>
        <taxon>Endopterygota</taxon>
        <taxon>Diptera</taxon>
        <taxon>Nematocera</taxon>
        <taxon>Chironomoidea</taxon>
        <taxon>Ceratopogonidae</taxon>
        <taxon>Ceratopogoninae</taxon>
        <taxon>Culicoides</taxon>
        <taxon>Monoculicoides</taxon>
    </lineage>
</organism>
<reference evidence="2" key="2">
    <citation type="submission" date="2018-07" db="EMBL/GenBank/DDBJ databases">
        <authorList>
            <person name="Quirk P.G."/>
            <person name="Krulwich T.A."/>
        </authorList>
    </citation>
    <scope>NUCLEOTIDE SEQUENCE</scope>
</reference>
<sequence length="107" mass="12109">MMCRGVSILTTRAVNYMLKRGRDATPYLERNRVGRDAIDSAAALTDMGKYLFRERRLPVYDIAVAITKYDMCRRRKGGRCTKGTAGCECCLSDKNRIPKINADFPLP</sequence>
<dbReference type="VEuPathDB" id="VectorBase:CSON006363"/>
<protein>
    <submittedName>
        <fullName evidence="1">CSON006363 protein</fullName>
    </submittedName>
</protein>
<proteinExistence type="predicted"/>
<gene>
    <name evidence="1" type="primary">CSON006363</name>
</gene>